<evidence type="ECO:0000313" key="2">
    <source>
        <dbReference type="Proteomes" id="UP001500212"/>
    </source>
</evidence>
<evidence type="ECO:0000313" key="1">
    <source>
        <dbReference type="EMBL" id="GAA4607365.1"/>
    </source>
</evidence>
<sequence length="49" mass="5361">MDPFPLGTEDAQELHRPRVGVAEPMREVGVELGDLAGREDQVVVTEDEA</sequence>
<comment type="caution">
    <text evidence="1">The sequence shown here is derived from an EMBL/GenBank/DDBJ whole genome shotgun (WGS) entry which is preliminary data.</text>
</comment>
<keyword evidence="2" id="KW-1185">Reference proteome</keyword>
<dbReference type="EMBL" id="BAABHJ010000006">
    <property type="protein sequence ID" value="GAA4607365.1"/>
    <property type="molecule type" value="Genomic_DNA"/>
</dbReference>
<name>A0ABP8TIE4_9ACTN</name>
<proteinExistence type="predicted"/>
<protein>
    <submittedName>
        <fullName evidence="1">Uncharacterized protein</fullName>
    </submittedName>
</protein>
<organism evidence="1 2">
    <name type="scientific">Actinoallomurus liliacearum</name>
    <dbReference type="NCBI Taxonomy" id="1080073"/>
    <lineage>
        <taxon>Bacteria</taxon>
        <taxon>Bacillati</taxon>
        <taxon>Actinomycetota</taxon>
        <taxon>Actinomycetes</taxon>
        <taxon>Streptosporangiales</taxon>
        <taxon>Thermomonosporaceae</taxon>
        <taxon>Actinoallomurus</taxon>
    </lineage>
</organism>
<reference evidence="2" key="1">
    <citation type="journal article" date="2019" name="Int. J. Syst. Evol. Microbiol.">
        <title>The Global Catalogue of Microorganisms (GCM) 10K type strain sequencing project: providing services to taxonomists for standard genome sequencing and annotation.</title>
        <authorList>
            <consortium name="The Broad Institute Genomics Platform"/>
            <consortium name="The Broad Institute Genome Sequencing Center for Infectious Disease"/>
            <person name="Wu L."/>
            <person name="Ma J."/>
        </authorList>
    </citation>
    <scope>NUCLEOTIDE SEQUENCE [LARGE SCALE GENOMIC DNA]</scope>
    <source>
        <strain evidence="2">JCM 17938</strain>
    </source>
</reference>
<accession>A0ABP8TIE4</accession>
<gene>
    <name evidence="1" type="ORF">GCM10023195_27830</name>
</gene>
<dbReference type="Proteomes" id="UP001500212">
    <property type="component" value="Unassembled WGS sequence"/>
</dbReference>